<dbReference type="EMBL" id="FOIN01000025">
    <property type="protein sequence ID" value="SET65498.1"/>
    <property type="molecule type" value="Genomic_DNA"/>
</dbReference>
<dbReference type="Proteomes" id="UP000198558">
    <property type="component" value="Unassembled WGS sequence"/>
</dbReference>
<keyword evidence="3" id="KW-0808">Transferase</keyword>
<accession>A0A1I0G622</accession>
<evidence type="ECO:0000313" key="4">
    <source>
        <dbReference type="Proteomes" id="UP000198558"/>
    </source>
</evidence>
<evidence type="ECO:0000259" key="1">
    <source>
        <dbReference type="PROSITE" id="PS51186"/>
    </source>
</evidence>
<evidence type="ECO:0000313" key="5">
    <source>
        <dbReference type="Proteomes" id="UP000490821"/>
    </source>
</evidence>
<dbReference type="InterPro" id="IPR016181">
    <property type="entry name" value="Acyl_CoA_acyltransferase"/>
</dbReference>
<evidence type="ECO:0000313" key="3">
    <source>
        <dbReference type="EMBL" id="SET65498.1"/>
    </source>
</evidence>
<dbReference type="Gene3D" id="3.40.630.30">
    <property type="match status" value="1"/>
</dbReference>
<dbReference type="Pfam" id="PF00583">
    <property type="entry name" value="Acetyltransf_1"/>
    <property type="match status" value="1"/>
</dbReference>
<reference evidence="4" key="1">
    <citation type="submission" date="2016-10" db="EMBL/GenBank/DDBJ databases">
        <authorList>
            <person name="Varghese N."/>
            <person name="Submissions S."/>
        </authorList>
    </citation>
    <scope>NUCLEOTIDE SEQUENCE [LARGE SCALE GENOMIC DNA]</scope>
    <source>
        <strain evidence="4">DSM 1551</strain>
    </source>
</reference>
<dbReference type="GO" id="GO:0016747">
    <property type="term" value="F:acyltransferase activity, transferring groups other than amino-acyl groups"/>
    <property type="evidence" value="ECO:0007669"/>
    <property type="project" value="InterPro"/>
</dbReference>
<dbReference type="AlphaFoldDB" id="A0A1I0G622"/>
<sequence length="175" mass="20967">MMEFKDLDLKEFDDFYKVILDNFPSKEIKEYNYMKDTFIMGAYKVLILKEDNRINGILSYYDGGEFTFIDYFAINGNQKGKGLGSKMLKYFLKMIDKQVILEVEYPEDDQSKRRIVFYQKNGLVLNDHYNYYVPPVRNLKHPLYFHLMSYPKVISEDNYKIFYPKILNLVYGVDL</sequence>
<reference evidence="2 5" key="3">
    <citation type="journal article" date="2020" name="Microbiome">
        <title>Single-cell genomics of uncultured bacteria reveals dietary fiber responders in the mouse gut microbiota.</title>
        <authorList>
            <person name="Chijiiwa R."/>
            <person name="Hosokawa M."/>
            <person name="Kogawa M."/>
            <person name="Nishikawa Y."/>
            <person name="Ide K."/>
            <person name="Sakanashi C."/>
            <person name="Takahashi K."/>
            <person name="Takeyama H."/>
        </authorList>
    </citation>
    <scope>NUCLEOTIDE SEQUENCE [LARGE SCALE GENOMIC DNA]</scope>
    <source>
        <strain evidence="2">IMSAGC_017</strain>
    </source>
</reference>
<name>A0A1I0G622_9FIRM</name>
<reference evidence="3" key="2">
    <citation type="submission" date="2016-10" db="EMBL/GenBank/DDBJ databases">
        <authorList>
            <person name="de Groot N.N."/>
        </authorList>
    </citation>
    <scope>NUCLEOTIDE SEQUENCE [LARGE SCALE GENOMIC DNA]</scope>
    <source>
        <strain evidence="3">DSM 1551</strain>
    </source>
</reference>
<protein>
    <submittedName>
        <fullName evidence="3">Acetyltransferase (GNAT) domain-containing protein</fullName>
    </submittedName>
</protein>
<organism evidence="3 4">
    <name type="scientific">Thomasclavelia cocleata</name>
    <dbReference type="NCBI Taxonomy" id="69824"/>
    <lineage>
        <taxon>Bacteria</taxon>
        <taxon>Bacillati</taxon>
        <taxon>Bacillota</taxon>
        <taxon>Erysipelotrichia</taxon>
        <taxon>Erysipelotrichales</taxon>
        <taxon>Coprobacillaceae</taxon>
        <taxon>Thomasclavelia</taxon>
    </lineage>
</organism>
<feature type="domain" description="N-acetyltransferase" evidence="1">
    <location>
        <begin position="2"/>
        <end position="140"/>
    </location>
</feature>
<dbReference type="InterPro" id="IPR000182">
    <property type="entry name" value="GNAT_dom"/>
</dbReference>
<dbReference type="SUPFAM" id="SSF55729">
    <property type="entry name" value="Acyl-CoA N-acyltransferases (Nat)"/>
    <property type="match status" value="1"/>
</dbReference>
<keyword evidence="4" id="KW-1185">Reference proteome</keyword>
<proteinExistence type="predicted"/>
<gene>
    <name evidence="2" type="ORF">IMSAGC017_00797</name>
    <name evidence="3" type="ORF">SAMN04489758_12522</name>
</gene>
<dbReference type="PROSITE" id="PS51186">
    <property type="entry name" value="GNAT"/>
    <property type="match status" value="1"/>
</dbReference>
<dbReference type="Proteomes" id="UP000490821">
    <property type="component" value="Unassembled WGS sequence"/>
</dbReference>
<dbReference type="EMBL" id="BLMI01000083">
    <property type="protein sequence ID" value="GFI40762.1"/>
    <property type="molecule type" value="Genomic_DNA"/>
</dbReference>
<evidence type="ECO:0000313" key="2">
    <source>
        <dbReference type="EMBL" id="GFI40762.1"/>
    </source>
</evidence>